<organism evidence="1 2">
    <name type="scientific">Thalassoglobus neptunius</name>
    <dbReference type="NCBI Taxonomy" id="1938619"/>
    <lineage>
        <taxon>Bacteria</taxon>
        <taxon>Pseudomonadati</taxon>
        <taxon>Planctomycetota</taxon>
        <taxon>Planctomycetia</taxon>
        <taxon>Planctomycetales</taxon>
        <taxon>Planctomycetaceae</taxon>
        <taxon>Thalassoglobus</taxon>
    </lineage>
</organism>
<comment type="caution">
    <text evidence="1">The sequence shown here is derived from an EMBL/GenBank/DDBJ whole genome shotgun (WGS) entry which is preliminary data.</text>
</comment>
<evidence type="ECO:0000313" key="2">
    <source>
        <dbReference type="Proteomes" id="UP000317243"/>
    </source>
</evidence>
<dbReference type="EMBL" id="SIHI01000001">
    <property type="protein sequence ID" value="TWT58745.1"/>
    <property type="molecule type" value="Genomic_DNA"/>
</dbReference>
<gene>
    <name evidence="1" type="ORF">KOR42_21310</name>
</gene>
<sequence length="99" mass="11421">MPLQNRVTPESVIEAVSARGMFMGNRGCLHGCERNLVKQFCSEKRWIICETEFRGRRRALMEPGKYTELFFLDEATAFASGHRPCGECRRDRFVDFKAA</sequence>
<dbReference type="AlphaFoldDB" id="A0A5C5X9B4"/>
<proteinExistence type="predicted"/>
<evidence type="ECO:0008006" key="3">
    <source>
        <dbReference type="Google" id="ProtNLM"/>
    </source>
</evidence>
<reference evidence="1 2" key="1">
    <citation type="submission" date="2019-02" db="EMBL/GenBank/DDBJ databases">
        <title>Deep-cultivation of Planctomycetes and their phenomic and genomic characterization uncovers novel biology.</title>
        <authorList>
            <person name="Wiegand S."/>
            <person name="Jogler M."/>
            <person name="Boedeker C."/>
            <person name="Pinto D."/>
            <person name="Vollmers J."/>
            <person name="Rivas-Marin E."/>
            <person name="Kohn T."/>
            <person name="Peeters S.H."/>
            <person name="Heuer A."/>
            <person name="Rast P."/>
            <person name="Oberbeckmann S."/>
            <person name="Bunk B."/>
            <person name="Jeske O."/>
            <person name="Meyerdierks A."/>
            <person name="Storesund J.E."/>
            <person name="Kallscheuer N."/>
            <person name="Luecker S."/>
            <person name="Lage O.M."/>
            <person name="Pohl T."/>
            <person name="Merkel B.J."/>
            <person name="Hornburger P."/>
            <person name="Mueller R.-W."/>
            <person name="Bruemmer F."/>
            <person name="Labrenz M."/>
            <person name="Spormann A.M."/>
            <person name="Op Den Camp H."/>
            <person name="Overmann J."/>
            <person name="Amann R."/>
            <person name="Jetten M.S.M."/>
            <person name="Mascher T."/>
            <person name="Medema M.H."/>
            <person name="Devos D.P."/>
            <person name="Kaster A.-K."/>
            <person name="Ovreas L."/>
            <person name="Rohde M."/>
            <person name="Galperin M.Y."/>
            <person name="Jogler C."/>
        </authorList>
    </citation>
    <scope>NUCLEOTIDE SEQUENCE [LARGE SCALE GENOMIC DNA]</scope>
    <source>
        <strain evidence="1 2">KOR42</strain>
    </source>
</reference>
<keyword evidence="2" id="KW-1185">Reference proteome</keyword>
<dbReference type="Proteomes" id="UP000317243">
    <property type="component" value="Unassembled WGS sequence"/>
</dbReference>
<name>A0A5C5X9B4_9PLAN</name>
<protein>
    <recommendedName>
        <fullName evidence="3">Metal-binding protein</fullName>
    </recommendedName>
</protein>
<accession>A0A5C5X9B4</accession>
<evidence type="ECO:0000313" key="1">
    <source>
        <dbReference type="EMBL" id="TWT58745.1"/>
    </source>
</evidence>